<evidence type="ECO:0000313" key="3">
    <source>
        <dbReference type="Proteomes" id="UP000298663"/>
    </source>
</evidence>
<keyword evidence="3" id="KW-1185">Reference proteome</keyword>
<evidence type="ECO:0000256" key="1">
    <source>
        <dbReference type="SAM" id="MobiDB-lite"/>
    </source>
</evidence>
<proteinExistence type="predicted"/>
<reference evidence="2 3" key="1">
    <citation type="journal article" date="2015" name="Genome Biol.">
        <title>Comparative genomics of Steinernema reveals deeply conserved gene regulatory networks.</title>
        <authorList>
            <person name="Dillman A.R."/>
            <person name="Macchietto M."/>
            <person name="Porter C.F."/>
            <person name="Rogers A."/>
            <person name="Williams B."/>
            <person name="Antoshechkin I."/>
            <person name="Lee M.M."/>
            <person name="Goodwin Z."/>
            <person name="Lu X."/>
            <person name="Lewis E.E."/>
            <person name="Goodrich-Blair H."/>
            <person name="Stock S.P."/>
            <person name="Adams B.J."/>
            <person name="Sternberg P.W."/>
            <person name="Mortazavi A."/>
        </authorList>
    </citation>
    <scope>NUCLEOTIDE SEQUENCE [LARGE SCALE GENOMIC DNA]</scope>
    <source>
        <strain evidence="2 3">ALL</strain>
    </source>
</reference>
<evidence type="ECO:0000313" key="2">
    <source>
        <dbReference type="EMBL" id="TKR77779.1"/>
    </source>
</evidence>
<reference evidence="2 3" key="2">
    <citation type="journal article" date="2019" name="G3 (Bethesda)">
        <title>Hybrid Assembly of the Genome of the Entomopathogenic Nematode Steinernema carpocapsae Identifies the X-Chromosome.</title>
        <authorList>
            <person name="Serra L."/>
            <person name="Macchietto M."/>
            <person name="Macias-Munoz A."/>
            <person name="McGill C.J."/>
            <person name="Rodriguez I.M."/>
            <person name="Rodriguez B."/>
            <person name="Murad R."/>
            <person name="Mortazavi A."/>
        </authorList>
    </citation>
    <scope>NUCLEOTIDE SEQUENCE [LARGE SCALE GENOMIC DNA]</scope>
    <source>
        <strain evidence="2 3">ALL</strain>
    </source>
</reference>
<accession>A0A4U5N5F8</accession>
<feature type="region of interest" description="Disordered" evidence="1">
    <location>
        <begin position="24"/>
        <end position="72"/>
    </location>
</feature>
<comment type="caution">
    <text evidence="2">The sequence shown here is derived from an EMBL/GenBank/DDBJ whole genome shotgun (WGS) entry which is preliminary data.</text>
</comment>
<dbReference type="Proteomes" id="UP000298663">
    <property type="component" value="Unassembled WGS sequence"/>
</dbReference>
<organism evidence="2 3">
    <name type="scientific">Steinernema carpocapsae</name>
    <name type="common">Entomopathogenic nematode</name>
    <dbReference type="NCBI Taxonomy" id="34508"/>
    <lineage>
        <taxon>Eukaryota</taxon>
        <taxon>Metazoa</taxon>
        <taxon>Ecdysozoa</taxon>
        <taxon>Nematoda</taxon>
        <taxon>Chromadorea</taxon>
        <taxon>Rhabditida</taxon>
        <taxon>Tylenchina</taxon>
        <taxon>Panagrolaimomorpha</taxon>
        <taxon>Strongyloidoidea</taxon>
        <taxon>Steinernematidae</taxon>
        <taxon>Steinernema</taxon>
    </lineage>
</organism>
<feature type="compositionally biased region" description="Basic and acidic residues" evidence="1">
    <location>
        <begin position="42"/>
        <end position="72"/>
    </location>
</feature>
<name>A0A4U5N5F8_STECR</name>
<dbReference type="EMBL" id="AZBU02000005">
    <property type="protein sequence ID" value="TKR77779.1"/>
    <property type="molecule type" value="Genomic_DNA"/>
</dbReference>
<sequence length="87" mass="9693">MTKKPEIWTNSKPKAVILNRGYRNPAAATSKPARNSCVRQPPIDRRPRDPRIRGCKGGERPEKARSEGRERREAALCRVLGAEKGSG</sequence>
<protein>
    <submittedName>
        <fullName evidence="2">Uncharacterized protein</fullName>
    </submittedName>
</protein>
<gene>
    <name evidence="2" type="ORF">L596_018691</name>
</gene>
<dbReference type="AlphaFoldDB" id="A0A4U5N5F8"/>